<organism evidence="2">
    <name type="scientific">Desulfofervidus auxilii</name>
    <dbReference type="NCBI Taxonomy" id="1621989"/>
    <lineage>
        <taxon>Bacteria</taxon>
        <taxon>Pseudomonadati</taxon>
        <taxon>Thermodesulfobacteriota</taxon>
        <taxon>Candidatus Desulfofervidia</taxon>
        <taxon>Candidatus Desulfofervidales</taxon>
        <taxon>Candidatus Desulfofervidaceae</taxon>
        <taxon>Candidatus Desulfofervidus</taxon>
    </lineage>
</organism>
<dbReference type="Proteomes" id="UP000886268">
    <property type="component" value="Unassembled WGS sequence"/>
</dbReference>
<evidence type="ECO:0000313" key="2">
    <source>
        <dbReference type="EMBL" id="HEB74483.1"/>
    </source>
</evidence>
<keyword evidence="3" id="KW-1185">Reference proteome</keyword>
<dbReference type="RefSeq" id="WP_066063160.1">
    <property type="nucleotide sequence ID" value="NZ_CP013015.1"/>
</dbReference>
<reference evidence="1 3" key="1">
    <citation type="submission" date="2015-10" db="EMBL/GenBank/DDBJ databases">
        <title>Candidatus Desulfofervidus auxilii, a hydrogenotrophic sulfate-reducing bacterium involved in the thermophilic anaerobic oxidation of methane.</title>
        <authorList>
            <person name="Krukenberg V."/>
            <person name="Richter M."/>
            <person name="Wegener G."/>
        </authorList>
    </citation>
    <scope>NUCLEOTIDE SEQUENCE [LARGE SCALE GENOMIC DNA]</scope>
    <source>
        <strain evidence="1 3">HS1</strain>
    </source>
</reference>
<gene>
    <name evidence="2" type="ORF">ENJ03_04615</name>
    <name evidence="1" type="ORF">HS1_001511</name>
</gene>
<accession>A0A7V1N2Z9</accession>
<dbReference type="KEGG" id="daw:HS1_001511"/>
<dbReference type="Proteomes" id="UP000070560">
    <property type="component" value="Chromosome"/>
</dbReference>
<dbReference type="InterPro" id="IPR011053">
    <property type="entry name" value="Single_hybrid_motif"/>
</dbReference>
<reference evidence="2" key="2">
    <citation type="journal article" date="2020" name="mSystems">
        <title>Genome- and Community-Level Interaction Insights into Carbon Utilization and Element Cycling Functions of Hydrothermarchaeota in Hydrothermal Sediment.</title>
        <authorList>
            <person name="Zhou Z."/>
            <person name="Liu Y."/>
            <person name="Xu W."/>
            <person name="Pan J."/>
            <person name="Luo Z.H."/>
            <person name="Li M."/>
        </authorList>
    </citation>
    <scope>NUCLEOTIDE SEQUENCE [LARGE SCALE GENOMIC DNA]</scope>
    <source>
        <strain evidence="2">HyVt-45</strain>
    </source>
</reference>
<name>A0A7V1N2Z9_DESA2</name>
<evidence type="ECO:0000313" key="1">
    <source>
        <dbReference type="EMBL" id="AMM41307.1"/>
    </source>
</evidence>
<dbReference type="EMBL" id="DRKW01000271">
    <property type="protein sequence ID" value="HEB74483.1"/>
    <property type="molecule type" value="Genomic_DNA"/>
</dbReference>
<protein>
    <submittedName>
        <fullName evidence="2">Biotin attachment protein</fullName>
    </submittedName>
</protein>
<dbReference type="AlphaFoldDB" id="A0A7V1N2Z9"/>
<dbReference type="SUPFAM" id="SSF51230">
    <property type="entry name" value="Single hybrid motif"/>
    <property type="match status" value="1"/>
</dbReference>
<dbReference type="EMBL" id="CP013015">
    <property type="protein sequence ID" value="AMM41307.1"/>
    <property type="molecule type" value="Genomic_DNA"/>
</dbReference>
<sequence length="216" mass="24967">MENIDKIIAEYKQTPFEIYDIFTPHTGIVSLMVKKGEKVKGITREGSEKKGTLIYTILRQGNLKNIYAPIDGEVVEILEKVDRQFVEAKTKIMSIKHTLSKEEVVNKALERFLYIFKAPETARYHFTQELNKKIEQKGLQGVVINPGDEILIMSRMKREIPLTYEEEPGIIYAVYFKSNVTIMQGMPLLGICPPDKVEFISKLVKKIQLEWEKDRT</sequence>
<dbReference type="OrthoDB" id="5430121at2"/>
<evidence type="ECO:0000313" key="3">
    <source>
        <dbReference type="Proteomes" id="UP000070560"/>
    </source>
</evidence>
<proteinExistence type="predicted"/>